<dbReference type="PANTHER" id="PTHR10961">
    <property type="entry name" value="PEROXISOMAL SARCOSINE OXIDASE"/>
    <property type="match status" value="1"/>
</dbReference>
<dbReference type="InterPro" id="IPR045170">
    <property type="entry name" value="MTOX"/>
</dbReference>
<sequence>MSTERERAIVVGGGAWGLPAALRLQDLGWQVTLLERFEPGGPFASNGGSSRLWRLSDTQVWRARAMLGTLGAMERLGDRLGEPVFRRTGLLWRDDESLPAVAESLASIGQPVERIGADRVGEVFTGLRPDGRDGLLVEQAGIVHADRLLGGALRAFVAAGGEYLPNSRVVRIEPGATSARAILADGTAHEAEQLLLAAGPGTAELLPGLGLRLPLTPYIEQVVYLGDPALTPPAPDLPGLVDCPIGDAPGIYAMPNGSAGYKVGLDQPLRSLAGGTLGDDLDRTPVPVRTETIRARIERDLTAVPPTVLGAQVCTWTDSGDGDFAVGRTHPTVVLACGDSGEGFKYAAFMGEYLADLVVGGAGDPEFQAHWDPRRFDDDPTPRAHFAAIGRH</sequence>
<protein>
    <recommendedName>
        <fullName evidence="5">FAD dependent oxidoreductase domain-containing protein</fullName>
    </recommendedName>
</protein>
<evidence type="ECO:0000256" key="1">
    <source>
        <dbReference type="ARBA" id="ARBA00001974"/>
    </source>
</evidence>
<dbReference type="Gene3D" id="3.30.9.10">
    <property type="entry name" value="D-Amino Acid Oxidase, subunit A, domain 2"/>
    <property type="match status" value="1"/>
</dbReference>
<evidence type="ECO:0000313" key="7">
    <source>
        <dbReference type="Proteomes" id="UP001500851"/>
    </source>
</evidence>
<organism evidence="6 7">
    <name type="scientific">Leucobacter iarius</name>
    <dbReference type="NCBI Taxonomy" id="333963"/>
    <lineage>
        <taxon>Bacteria</taxon>
        <taxon>Bacillati</taxon>
        <taxon>Actinomycetota</taxon>
        <taxon>Actinomycetes</taxon>
        <taxon>Micrococcales</taxon>
        <taxon>Microbacteriaceae</taxon>
        <taxon>Leucobacter</taxon>
    </lineage>
</organism>
<dbReference type="PANTHER" id="PTHR10961:SF46">
    <property type="entry name" value="PEROXISOMAL SARCOSINE OXIDASE"/>
    <property type="match status" value="1"/>
</dbReference>
<comment type="caution">
    <text evidence="6">The sequence shown here is derived from an EMBL/GenBank/DDBJ whole genome shotgun (WGS) entry which is preliminary data.</text>
</comment>
<comment type="cofactor">
    <cofactor evidence="1">
        <name>FAD</name>
        <dbReference type="ChEBI" id="CHEBI:57692"/>
    </cofactor>
</comment>
<reference evidence="7" key="1">
    <citation type="journal article" date="2019" name="Int. J. Syst. Evol. Microbiol.">
        <title>The Global Catalogue of Microorganisms (GCM) 10K type strain sequencing project: providing services to taxonomists for standard genome sequencing and annotation.</title>
        <authorList>
            <consortium name="The Broad Institute Genomics Platform"/>
            <consortium name="The Broad Institute Genome Sequencing Center for Infectious Disease"/>
            <person name="Wu L."/>
            <person name="Ma J."/>
        </authorList>
    </citation>
    <scope>NUCLEOTIDE SEQUENCE [LARGE SCALE GENOMIC DNA]</scope>
    <source>
        <strain evidence="7">JCM 14736</strain>
    </source>
</reference>
<dbReference type="InterPro" id="IPR036188">
    <property type="entry name" value="FAD/NAD-bd_sf"/>
</dbReference>
<evidence type="ECO:0000256" key="2">
    <source>
        <dbReference type="ARBA" id="ARBA00022630"/>
    </source>
</evidence>
<dbReference type="SUPFAM" id="SSF51905">
    <property type="entry name" value="FAD/NAD(P)-binding domain"/>
    <property type="match status" value="1"/>
</dbReference>
<gene>
    <name evidence="6" type="ORF">GCM10009768_08170</name>
</gene>
<keyword evidence="2" id="KW-0285">Flavoprotein</keyword>
<dbReference type="RefSeq" id="WP_344029658.1">
    <property type="nucleotide sequence ID" value="NZ_BAAAOB010000001.1"/>
</dbReference>
<dbReference type="Proteomes" id="UP001500851">
    <property type="component" value="Unassembled WGS sequence"/>
</dbReference>
<keyword evidence="3" id="KW-0274">FAD</keyword>
<feature type="domain" description="FAD dependent oxidoreductase" evidence="5">
    <location>
        <begin position="8"/>
        <end position="357"/>
    </location>
</feature>
<dbReference type="Gene3D" id="3.50.50.60">
    <property type="entry name" value="FAD/NAD(P)-binding domain"/>
    <property type="match status" value="1"/>
</dbReference>
<dbReference type="InterPro" id="IPR006076">
    <property type="entry name" value="FAD-dep_OxRdtase"/>
</dbReference>
<evidence type="ECO:0000256" key="4">
    <source>
        <dbReference type="ARBA" id="ARBA00023002"/>
    </source>
</evidence>
<dbReference type="EMBL" id="BAAAOB010000001">
    <property type="protein sequence ID" value="GAA1781553.1"/>
    <property type="molecule type" value="Genomic_DNA"/>
</dbReference>
<dbReference type="Pfam" id="PF01266">
    <property type="entry name" value="DAO"/>
    <property type="match status" value="1"/>
</dbReference>
<evidence type="ECO:0000256" key="3">
    <source>
        <dbReference type="ARBA" id="ARBA00022827"/>
    </source>
</evidence>
<evidence type="ECO:0000259" key="5">
    <source>
        <dbReference type="Pfam" id="PF01266"/>
    </source>
</evidence>
<accession>A0ABP4XG63</accession>
<evidence type="ECO:0000313" key="6">
    <source>
        <dbReference type="EMBL" id="GAA1781553.1"/>
    </source>
</evidence>
<keyword evidence="4" id="KW-0560">Oxidoreductase</keyword>
<keyword evidence="7" id="KW-1185">Reference proteome</keyword>
<proteinExistence type="predicted"/>
<name>A0ABP4XG63_9MICO</name>